<gene>
    <name evidence="1" type="ORF">PGT21_050135</name>
</gene>
<evidence type="ECO:0000313" key="2">
    <source>
        <dbReference type="Proteomes" id="UP000324748"/>
    </source>
</evidence>
<evidence type="ECO:0000313" key="1">
    <source>
        <dbReference type="EMBL" id="KAA1107691.1"/>
    </source>
</evidence>
<dbReference type="EMBL" id="VSWC01000029">
    <property type="protein sequence ID" value="KAA1107691.1"/>
    <property type="molecule type" value="Genomic_DNA"/>
</dbReference>
<dbReference type="AlphaFoldDB" id="A0A5B0Q389"/>
<name>A0A5B0Q389_PUCGR</name>
<comment type="caution">
    <text evidence="1">The sequence shown here is derived from an EMBL/GenBank/DDBJ whole genome shotgun (WGS) entry which is preliminary data.</text>
</comment>
<dbReference type="OrthoDB" id="2509965at2759"/>
<organism evidence="1 2">
    <name type="scientific">Puccinia graminis f. sp. tritici</name>
    <dbReference type="NCBI Taxonomy" id="56615"/>
    <lineage>
        <taxon>Eukaryota</taxon>
        <taxon>Fungi</taxon>
        <taxon>Dikarya</taxon>
        <taxon>Basidiomycota</taxon>
        <taxon>Pucciniomycotina</taxon>
        <taxon>Pucciniomycetes</taxon>
        <taxon>Pucciniales</taxon>
        <taxon>Pucciniaceae</taxon>
        <taxon>Puccinia</taxon>
    </lineage>
</organism>
<proteinExistence type="predicted"/>
<dbReference type="Proteomes" id="UP000324748">
    <property type="component" value="Unassembled WGS sequence"/>
</dbReference>
<reference evidence="1 2" key="1">
    <citation type="submission" date="2019-05" db="EMBL/GenBank/DDBJ databases">
        <title>Emergence of the Ug99 lineage of the wheat stem rust pathogen through somatic hybridization.</title>
        <authorList>
            <person name="Li F."/>
            <person name="Upadhyaya N.M."/>
            <person name="Sperschneider J."/>
            <person name="Matny O."/>
            <person name="Nguyen-Phuc H."/>
            <person name="Mago R."/>
            <person name="Raley C."/>
            <person name="Miller M.E."/>
            <person name="Silverstein K.A.T."/>
            <person name="Henningsen E."/>
            <person name="Hirsch C.D."/>
            <person name="Visser B."/>
            <person name="Pretorius Z.A."/>
            <person name="Steffenson B.J."/>
            <person name="Schwessinger B."/>
            <person name="Dodds P.N."/>
            <person name="Figueroa M."/>
        </authorList>
    </citation>
    <scope>NUCLEOTIDE SEQUENCE [LARGE SCALE GENOMIC DNA]</scope>
    <source>
        <strain evidence="1">21-0</strain>
    </source>
</reference>
<sequence>MCSHHLSKSSWFSVCTMIYFMANIHTFPSMELTHPTGSYMAGELLQHDTTDTLEPTGLIASILSNNPSQAMTPDLTTSLTSLESNFNNPLSSSTFGHQAPVEITNVEKSEVEELAHLITTLTPKGKLSTFSPEGHQSIDEKYISQFLENYMKKFENVDKQKPILYENPVFLSILSVFIFPAKENPRIDIYKSRSEPLLHQEEKTLKKHYKLLIGSMWKAQLDKVNKLENVDYMKEFKELFDWLKMQMFSPEKGLPIYGIFDKNIPRSRLNEENFGDIQKNTLKYFSENEKSDWSNLDKLAPYLVKEYSNYVNKKMKFGGLKPDFSTDKKFDGLVSWFMKMSKKMSGKSKGNNFESPGMDSFKLSELKKSFPQEELKISEIQVINDSGVPIALFTKDGLNYVNVLRSDNTGPISISEFSKDMETLVNNLDILYQDITYFSLINQKDREDMRNYFLSWLSEAILKPKLGVPLMGRITDVDSISDFNLTPLRLCLIDFISGPRSQNVEPIKLVKILTFFLQEEYPKDYAWFCSKAFKISAELYISGRLLLSK</sequence>
<keyword evidence="2" id="KW-1185">Reference proteome</keyword>
<protein>
    <submittedName>
        <fullName evidence="1">Uncharacterized protein</fullName>
    </submittedName>
</protein>
<accession>A0A5B0Q389</accession>